<dbReference type="EMBL" id="JAOCIZ010000059">
    <property type="protein sequence ID" value="MDH1506274.1"/>
    <property type="molecule type" value="Genomic_DNA"/>
</dbReference>
<dbReference type="AlphaFoldDB" id="A0AA42UHX4"/>
<organism evidence="1 2">
    <name type="scientific">Aeromonas caviae</name>
    <name type="common">Aeromonas punctata</name>
    <dbReference type="NCBI Taxonomy" id="648"/>
    <lineage>
        <taxon>Bacteria</taxon>
        <taxon>Pseudomonadati</taxon>
        <taxon>Pseudomonadota</taxon>
        <taxon>Gammaproteobacteria</taxon>
        <taxon>Aeromonadales</taxon>
        <taxon>Aeromonadaceae</taxon>
        <taxon>Aeromonas</taxon>
    </lineage>
</organism>
<reference evidence="1" key="1">
    <citation type="submission" date="2022-09" db="EMBL/GenBank/DDBJ databases">
        <title>Intensive care unit water sources are persistently colonized with multi-drug resistant bacteria and are the site of extensive horizontal gene transfer of antibiotic resistance genes.</title>
        <authorList>
            <person name="Diorio-Toth L."/>
        </authorList>
    </citation>
    <scope>NUCLEOTIDE SEQUENCE</scope>
    <source>
        <strain evidence="1">GD03710</strain>
    </source>
</reference>
<name>A0AA42UHX4_AERCA</name>
<evidence type="ECO:0000313" key="1">
    <source>
        <dbReference type="EMBL" id="MDH1506274.1"/>
    </source>
</evidence>
<proteinExistence type="predicted"/>
<dbReference type="RefSeq" id="WP_279982822.1">
    <property type="nucleotide sequence ID" value="NZ_JAOCIZ010000059.1"/>
</dbReference>
<protein>
    <submittedName>
        <fullName evidence="1">Uncharacterized protein</fullName>
    </submittedName>
</protein>
<sequence length="42" mass="4756">MLANTGRVELVQLLLGHAEADHVWPYLDVRPEVIRLAFEVAL</sequence>
<gene>
    <name evidence="1" type="ORF">N5I20_14515</name>
</gene>
<comment type="caution">
    <text evidence="1">The sequence shown here is derived from an EMBL/GenBank/DDBJ whole genome shotgun (WGS) entry which is preliminary data.</text>
</comment>
<accession>A0AA42UHX4</accession>
<evidence type="ECO:0000313" key="2">
    <source>
        <dbReference type="Proteomes" id="UP001161704"/>
    </source>
</evidence>
<dbReference type="Proteomes" id="UP001161704">
    <property type="component" value="Unassembled WGS sequence"/>
</dbReference>